<dbReference type="eggNOG" id="ENOG502Z9NU">
    <property type="taxonomic scope" value="Bacteria"/>
</dbReference>
<dbReference type="Proteomes" id="UP000003806">
    <property type="component" value="Chromosome"/>
</dbReference>
<accession>H0UJY6</accession>
<reference evidence="1 2" key="1">
    <citation type="submission" date="2011-11" db="EMBL/GenBank/DDBJ databases">
        <title>The Noncontiguous Finished genome of Jonquetella anthropi DSM 22815.</title>
        <authorList>
            <consortium name="US DOE Joint Genome Institute (JGI-PGF)"/>
            <person name="Lucas S."/>
            <person name="Copeland A."/>
            <person name="Lapidus A."/>
            <person name="Glavina del Rio T."/>
            <person name="Dalin E."/>
            <person name="Tice H."/>
            <person name="Bruce D."/>
            <person name="Goodwin L."/>
            <person name="Pitluck S."/>
            <person name="Peters L."/>
            <person name="Mikhailova N."/>
            <person name="Held B."/>
            <person name="Kyrpides N."/>
            <person name="Mavromatis K."/>
            <person name="Ivanova N."/>
            <person name="Markowitz V."/>
            <person name="Cheng J.-F."/>
            <person name="Hugenholtz P."/>
            <person name="Woyke T."/>
            <person name="Wu D."/>
            <person name="Gronow S."/>
            <person name="Wellnitz S."/>
            <person name="Brambilla E."/>
            <person name="Klenk H.-P."/>
            <person name="Eisen J.A."/>
        </authorList>
    </citation>
    <scope>NUCLEOTIDE SEQUENCE [LARGE SCALE GENOMIC DNA]</scope>
    <source>
        <strain evidence="1 2">DSM 22815</strain>
    </source>
</reference>
<gene>
    <name evidence="1" type="ORF">JonanDRAFT_0598</name>
</gene>
<organism evidence="1 2">
    <name type="scientific">Jonquetella anthropi DSM 22815</name>
    <dbReference type="NCBI Taxonomy" id="885272"/>
    <lineage>
        <taxon>Bacteria</taxon>
        <taxon>Thermotogati</taxon>
        <taxon>Synergistota</taxon>
        <taxon>Synergistia</taxon>
        <taxon>Synergistales</taxon>
        <taxon>Dethiosulfovibrionaceae</taxon>
        <taxon>Jonquetella</taxon>
    </lineage>
</organism>
<dbReference type="OrthoDB" id="1495276at2"/>
<proteinExistence type="predicted"/>
<dbReference type="AlphaFoldDB" id="H0UJY6"/>
<dbReference type="Pfam" id="PF14196">
    <property type="entry name" value="ATC_hydrolase"/>
    <property type="match status" value="1"/>
</dbReference>
<dbReference type="EMBL" id="CM001376">
    <property type="protein sequence ID" value="EHM12996.1"/>
    <property type="molecule type" value="Genomic_DNA"/>
</dbReference>
<keyword evidence="2" id="KW-1185">Reference proteome</keyword>
<sequence length="206" mass="23602">MKYGIMPKFMWAAFHGSFERALKSELQVEDARFVMAAAHRDYKKILSEVDEFDKKSRFKVCILSASLFLAVLMNLPFHPTVEQMKNYFRKAMCDNFFMKLAAIKSDSYTPKGRAKLKADAAFSQTVTNPYDWRFTVQDGESINQYTAVFTSCGICYLMKKWGYFEYTPALCALDYDMAAMNHSVFTRKSTLASGGSCCDCHYDHKA</sequence>
<dbReference type="RefSeq" id="WP_008522733.1">
    <property type="nucleotide sequence ID" value="NZ_CM001376.1"/>
</dbReference>
<evidence type="ECO:0008006" key="3">
    <source>
        <dbReference type="Google" id="ProtNLM"/>
    </source>
</evidence>
<dbReference type="InterPro" id="IPR026002">
    <property type="entry name" value="ATC_hydrolase-like"/>
</dbReference>
<protein>
    <recommendedName>
        <fullName evidence="3">L-2-amino-thiazoline-4-carboxylic acid hydrolase</fullName>
    </recommendedName>
</protein>
<evidence type="ECO:0000313" key="2">
    <source>
        <dbReference type="Proteomes" id="UP000003806"/>
    </source>
</evidence>
<evidence type="ECO:0000313" key="1">
    <source>
        <dbReference type="EMBL" id="EHM12996.1"/>
    </source>
</evidence>
<name>H0UJY6_9BACT</name>
<dbReference type="HOGENOM" id="CLU_1207867_0_0_0"/>